<gene>
    <name evidence="2" type="ORF">JET18_09090</name>
</gene>
<proteinExistence type="predicted"/>
<dbReference type="EMBL" id="JAELVM010000001">
    <property type="protein sequence ID" value="MBL1220991.1"/>
    <property type="molecule type" value="Genomic_DNA"/>
</dbReference>
<keyword evidence="3" id="KW-1185">Reference proteome</keyword>
<accession>A0ABS1QF86</accession>
<reference evidence="2 3" key="1">
    <citation type="submission" date="2020-12" db="EMBL/GenBank/DDBJ databases">
        <title>Chryseobacterium endoalhailicus sp. nov., isolated from seed of leguminous plant.</title>
        <authorList>
            <person name="Zhang X."/>
        </authorList>
    </citation>
    <scope>NUCLEOTIDE SEQUENCE [LARGE SCALE GENOMIC DNA]</scope>
    <source>
        <strain evidence="2 3">L7</strain>
    </source>
</reference>
<comment type="caution">
    <text evidence="2">The sequence shown here is derived from an EMBL/GenBank/DDBJ whole genome shotgun (WGS) entry which is preliminary data.</text>
</comment>
<sequence length="117" mass="13905">MKKITLIPILILSSLLYAQQKTEIKIKKIIEFEKSYVFKFKNLKTRKIDYFFSYKKDTCENGLKIYNGKKYTLIMSEFTIPHQNDGNTYMMGVDDFILPSGHKLYFSEYIRGLYVCQ</sequence>
<keyword evidence="1" id="KW-0732">Signal</keyword>
<organism evidence="2 3">
    <name type="scientific">Chryseobacterium endalhagicum</name>
    <dbReference type="NCBI Taxonomy" id="2797638"/>
    <lineage>
        <taxon>Bacteria</taxon>
        <taxon>Pseudomonadati</taxon>
        <taxon>Bacteroidota</taxon>
        <taxon>Flavobacteriia</taxon>
        <taxon>Flavobacteriales</taxon>
        <taxon>Weeksellaceae</taxon>
        <taxon>Chryseobacterium group</taxon>
        <taxon>Chryseobacterium</taxon>
    </lineage>
</organism>
<feature type="signal peptide" evidence="1">
    <location>
        <begin position="1"/>
        <end position="18"/>
    </location>
</feature>
<name>A0ABS1QF86_9FLAO</name>
<protein>
    <submittedName>
        <fullName evidence="2">Uncharacterized protein</fullName>
    </submittedName>
</protein>
<dbReference type="RefSeq" id="WP_202090286.1">
    <property type="nucleotide sequence ID" value="NZ_JAELVM010000001.1"/>
</dbReference>
<evidence type="ECO:0000313" key="2">
    <source>
        <dbReference type="EMBL" id="MBL1220991.1"/>
    </source>
</evidence>
<dbReference type="Proteomes" id="UP000661696">
    <property type="component" value="Unassembled WGS sequence"/>
</dbReference>
<evidence type="ECO:0000313" key="3">
    <source>
        <dbReference type="Proteomes" id="UP000661696"/>
    </source>
</evidence>
<feature type="chain" id="PRO_5045289333" evidence="1">
    <location>
        <begin position="19"/>
        <end position="117"/>
    </location>
</feature>
<evidence type="ECO:0000256" key="1">
    <source>
        <dbReference type="SAM" id="SignalP"/>
    </source>
</evidence>